<protein>
    <submittedName>
        <fullName evidence="2">Uncharacterized protein</fullName>
    </submittedName>
</protein>
<feature type="region of interest" description="Disordered" evidence="1">
    <location>
        <begin position="82"/>
        <end position="130"/>
    </location>
</feature>
<feature type="compositionally biased region" description="Acidic residues" evidence="1">
    <location>
        <begin position="106"/>
        <end position="117"/>
    </location>
</feature>
<evidence type="ECO:0000313" key="2">
    <source>
        <dbReference type="EMBL" id="MEX6430442.1"/>
    </source>
</evidence>
<accession>A0ABV3Y4F0</accession>
<dbReference type="Proteomes" id="UP001560267">
    <property type="component" value="Unassembled WGS sequence"/>
</dbReference>
<organism evidence="2 3">
    <name type="scientific">Ferrimicrobium acidiphilum</name>
    <dbReference type="NCBI Taxonomy" id="121039"/>
    <lineage>
        <taxon>Bacteria</taxon>
        <taxon>Bacillati</taxon>
        <taxon>Actinomycetota</taxon>
        <taxon>Acidimicrobiia</taxon>
        <taxon>Acidimicrobiales</taxon>
        <taxon>Acidimicrobiaceae</taxon>
        <taxon>Ferrimicrobium</taxon>
    </lineage>
</organism>
<feature type="compositionally biased region" description="Polar residues" evidence="1">
    <location>
        <begin position="120"/>
        <end position="130"/>
    </location>
</feature>
<evidence type="ECO:0000313" key="3">
    <source>
        <dbReference type="Proteomes" id="UP001560267"/>
    </source>
</evidence>
<dbReference type="EMBL" id="JBFSHR010000053">
    <property type="protein sequence ID" value="MEX6430442.1"/>
    <property type="molecule type" value="Genomic_DNA"/>
</dbReference>
<feature type="compositionally biased region" description="Basic and acidic residues" evidence="1">
    <location>
        <begin position="86"/>
        <end position="97"/>
    </location>
</feature>
<proteinExistence type="predicted"/>
<sequence length="130" mass="14476">MNFTVHTIHRKELILDPSDIHCKQSVSHPVRGWHISARTGGTFGRNTQDEAYGVDKRGDEIPEELRRRETRIAKMRQAKAAIEAEATERAKASERTKAKATTSTDAETEATVVDDDPKDVTSTDADTTQI</sequence>
<name>A0ABV3Y4F0_9ACTN</name>
<keyword evidence="3" id="KW-1185">Reference proteome</keyword>
<gene>
    <name evidence="2" type="ORF">AB6A68_11455</name>
</gene>
<feature type="region of interest" description="Disordered" evidence="1">
    <location>
        <begin position="36"/>
        <end position="60"/>
    </location>
</feature>
<comment type="caution">
    <text evidence="2">The sequence shown here is derived from an EMBL/GenBank/DDBJ whole genome shotgun (WGS) entry which is preliminary data.</text>
</comment>
<evidence type="ECO:0000256" key="1">
    <source>
        <dbReference type="SAM" id="MobiDB-lite"/>
    </source>
</evidence>
<dbReference type="RefSeq" id="WP_298447550.1">
    <property type="nucleotide sequence ID" value="NZ_JBFSHR010000053.1"/>
</dbReference>
<reference evidence="2 3" key="1">
    <citation type="submission" date="2024-07" db="EMBL/GenBank/DDBJ databases">
        <title>Draft Genome Sequence of Ferrimicrobium acidiphilum Strain YE2023, Isolated from a Pulp of Bioleach Reactor.</title>
        <authorList>
            <person name="Elkina Y.A."/>
            <person name="Bulaeva A.G."/>
            <person name="Beletsky A.V."/>
            <person name="Mardanov A.V."/>
        </authorList>
    </citation>
    <scope>NUCLEOTIDE SEQUENCE [LARGE SCALE GENOMIC DNA]</scope>
    <source>
        <strain evidence="2 3">YE2023</strain>
    </source>
</reference>